<feature type="region of interest" description="Disordered" evidence="7">
    <location>
        <begin position="502"/>
        <end position="537"/>
    </location>
</feature>
<dbReference type="AlphaFoldDB" id="A0A9X3SJV5"/>
<gene>
    <name evidence="10" type="ORF">LG943_26160</name>
</gene>
<feature type="transmembrane region" description="Helical" evidence="8">
    <location>
        <begin position="298"/>
        <end position="321"/>
    </location>
</feature>
<evidence type="ECO:0000256" key="7">
    <source>
        <dbReference type="SAM" id="MobiDB-lite"/>
    </source>
</evidence>
<accession>A0A9X3SJV5</accession>
<feature type="transmembrane region" description="Helical" evidence="8">
    <location>
        <begin position="164"/>
        <end position="188"/>
    </location>
</feature>
<keyword evidence="3" id="KW-1003">Cell membrane</keyword>
<name>A0A9X3SJV5_9ACTN</name>
<evidence type="ECO:0000313" key="11">
    <source>
        <dbReference type="Proteomes" id="UP001140076"/>
    </source>
</evidence>
<dbReference type="PANTHER" id="PTHR42718">
    <property type="entry name" value="MAJOR FACILITATOR SUPERFAMILY MULTIDRUG TRANSPORTER MFSC"/>
    <property type="match status" value="1"/>
</dbReference>
<dbReference type="Proteomes" id="UP001140076">
    <property type="component" value="Unassembled WGS sequence"/>
</dbReference>
<feature type="transmembrane region" description="Helical" evidence="8">
    <location>
        <begin position="404"/>
        <end position="421"/>
    </location>
</feature>
<dbReference type="PRINTS" id="PR01035">
    <property type="entry name" value="TCRTETA"/>
</dbReference>
<dbReference type="InterPro" id="IPR020846">
    <property type="entry name" value="MFS_dom"/>
</dbReference>
<organism evidence="10 11">
    <name type="scientific">Streptomonospora mangrovi</name>
    <dbReference type="NCBI Taxonomy" id="2883123"/>
    <lineage>
        <taxon>Bacteria</taxon>
        <taxon>Bacillati</taxon>
        <taxon>Actinomycetota</taxon>
        <taxon>Actinomycetes</taxon>
        <taxon>Streptosporangiales</taxon>
        <taxon>Nocardiopsidaceae</taxon>
        <taxon>Streptomonospora</taxon>
    </lineage>
</organism>
<feature type="compositionally biased region" description="Basic and acidic residues" evidence="7">
    <location>
        <begin position="523"/>
        <end position="537"/>
    </location>
</feature>
<feature type="transmembrane region" description="Helical" evidence="8">
    <location>
        <begin position="357"/>
        <end position="383"/>
    </location>
</feature>
<proteinExistence type="predicted"/>
<feature type="transmembrane region" description="Helical" evidence="8">
    <location>
        <begin position="333"/>
        <end position="351"/>
    </location>
</feature>
<evidence type="ECO:0000256" key="8">
    <source>
        <dbReference type="SAM" id="Phobius"/>
    </source>
</evidence>
<keyword evidence="6 8" id="KW-0472">Membrane</keyword>
<feature type="transmembrane region" description="Helical" evidence="8">
    <location>
        <begin position="200"/>
        <end position="220"/>
    </location>
</feature>
<dbReference type="GO" id="GO:0005886">
    <property type="term" value="C:plasma membrane"/>
    <property type="evidence" value="ECO:0007669"/>
    <property type="project" value="UniProtKB-SubCell"/>
</dbReference>
<evidence type="ECO:0000313" key="10">
    <source>
        <dbReference type="EMBL" id="MDA0567779.1"/>
    </source>
</evidence>
<feature type="transmembrane region" description="Helical" evidence="8">
    <location>
        <begin position="12"/>
        <end position="36"/>
    </location>
</feature>
<evidence type="ECO:0000256" key="1">
    <source>
        <dbReference type="ARBA" id="ARBA00004651"/>
    </source>
</evidence>
<keyword evidence="2" id="KW-0813">Transport</keyword>
<dbReference type="Gene3D" id="1.20.1250.20">
    <property type="entry name" value="MFS general substrate transporter like domains"/>
    <property type="match status" value="1"/>
</dbReference>
<feature type="compositionally biased region" description="Low complexity" evidence="7">
    <location>
        <begin position="512"/>
        <end position="522"/>
    </location>
</feature>
<evidence type="ECO:0000256" key="5">
    <source>
        <dbReference type="ARBA" id="ARBA00022989"/>
    </source>
</evidence>
<dbReference type="Pfam" id="PF07690">
    <property type="entry name" value="MFS_1"/>
    <property type="match status" value="1"/>
</dbReference>
<keyword evidence="5 8" id="KW-1133">Transmembrane helix</keyword>
<feature type="transmembrane region" description="Helical" evidence="8">
    <location>
        <begin position="477"/>
        <end position="497"/>
    </location>
</feature>
<keyword evidence="4 8" id="KW-0812">Transmembrane</keyword>
<feature type="transmembrane region" description="Helical" evidence="8">
    <location>
        <begin position="80"/>
        <end position="99"/>
    </location>
</feature>
<dbReference type="GO" id="GO:0022857">
    <property type="term" value="F:transmembrane transporter activity"/>
    <property type="evidence" value="ECO:0007669"/>
    <property type="project" value="InterPro"/>
</dbReference>
<comment type="caution">
    <text evidence="10">The sequence shown here is derived from an EMBL/GenBank/DDBJ whole genome shotgun (WGS) entry which is preliminary data.</text>
</comment>
<feature type="transmembrane region" description="Helical" evidence="8">
    <location>
        <begin position="226"/>
        <end position="246"/>
    </location>
</feature>
<evidence type="ECO:0000256" key="6">
    <source>
        <dbReference type="ARBA" id="ARBA00023136"/>
    </source>
</evidence>
<feature type="transmembrane region" description="Helical" evidence="8">
    <location>
        <begin position="267"/>
        <end position="292"/>
    </location>
</feature>
<dbReference type="PROSITE" id="PS50850">
    <property type="entry name" value="MFS"/>
    <property type="match status" value="1"/>
</dbReference>
<keyword evidence="11" id="KW-1185">Reference proteome</keyword>
<sequence length="537" mass="55872">MSSGSKAGVKEWVGLAVLALPILLLSLDLTALHLALPHLAADLDPTSTEQLWILDIYGFMVAGFLITMGTLGDRIGRRRLLMIGATAFGAASVAAAYAPTPETLIAARALLGISGATLMPSTLSLISNMFHDARQRGFAIAVWGSCFAAGGAIGPMAGGVLLEWFWWGAVFLMAVPVMVLLLITAPLLLPEYRDPVPGRLDLFSVVLSLAAILPFVYAFKDAARDGWQVSTFVVLAVAAVFGWLFVRRQRRLRDPLMELGLFRHRAFTVGLGSLLMGTLVQGSFILLLAQYLQLSMGLSALMAGLWMAPFAAANILGSMVSPPLAQRIGPGRTIALGLLVMAAGFLMFAQAGPDSPLWLPVAASMIISIGIGPLMVLVIDLVIAAAPKEKSGSASSMSETASEMGMALGVATLGAIGSAVYRTQMSGDLPAGVPESAAPQAVDSIAGATAVAQDLASGTGAAVLEAAREAFTAGQAAVSYTSVAVLLVLAVLSGFFLDARRKGGEQEETAEAGEAPGAPDTPAAERREQRQERIAAE</sequence>
<feature type="domain" description="Major facilitator superfamily (MFS) profile" evidence="9">
    <location>
        <begin position="14"/>
        <end position="502"/>
    </location>
</feature>
<comment type="subcellular location">
    <subcellularLocation>
        <location evidence="1">Cell membrane</location>
        <topology evidence="1">Multi-pass membrane protein</topology>
    </subcellularLocation>
</comment>
<dbReference type="PANTHER" id="PTHR42718:SF47">
    <property type="entry name" value="METHYL VIOLOGEN RESISTANCE PROTEIN SMVA"/>
    <property type="match status" value="1"/>
</dbReference>
<dbReference type="Gene3D" id="1.20.1720.10">
    <property type="entry name" value="Multidrug resistance protein D"/>
    <property type="match status" value="1"/>
</dbReference>
<dbReference type="InterPro" id="IPR001958">
    <property type="entry name" value="Tet-R_TetA/multi-R_MdtG-like"/>
</dbReference>
<reference evidence="10" key="1">
    <citation type="submission" date="2021-10" db="EMBL/GenBank/DDBJ databases">
        <title>Streptomonospora sp. nov., isolated from mangrove soil.</title>
        <authorList>
            <person name="Chen X."/>
            <person name="Ge X."/>
            <person name="Liu W."/>
        </authorList>
    </citation>
    <scope>NUCLEOTIDE SEQUENCE</scope>
    <source>
        <strain evidence="10">S1-112</strain>
    </source>
</reference>
<dbReference type="EMBL" id="JAJAQC010000076">
    <property type="protein sequence ID" value="MDA0567779.1"/>
    <property type="molecule type" value="Genomic_DNA"/>
</dbReference>
<feature type="transmembrane region" description="Helical" evidence="8">
    <location>
        <begin position="105"/>
        <end position="126"/>
    </location>
</feature>
<protein>
    <submittedName>
        <fullName evidence="10">MFS transporter</fullName>
    </submittedName>
</protein>
<dbReference type="SUPFAM" id="SSF103473">
    <property type="entry name" value="MFS general substrate transporter"/>
    <property type="match status" value="1"/>
</dbReference>
<dbReference type="CDD" id="cd17321">
    <property type="entry name" value="MFS_MMR_MDR_like"/>
    <property type="match status" value="1"/>
</dbReference>
<evidence type="ECO:0000256" key="4">
    <source>
        <dbReference type="ARBA" id="ARBA00022692"/>
    </source>
</evidence>
<feature type="transmembrane region" description="Helical" evidence="8">
    <location>
        <begin position="138"/>
        <end position="158"/>
    </location>
</feature>
<evidence type="ECO:0000256" key="2">
    <source>
        <dbReference type="ARBA" id="ARBA00022448"/>
    </source>
</evidence>
<evidence type="ECO:0000259" key="9">
    <source>
        <dbReference type="PROSITE" id="PS50850"/>
    </source>
</evidence>
<dbReference type="InterPro" id="IPR036259">
    <property type="entry name" value="MFS_trans_sf"/>
</dbReference>
<dbReference type="RefSeq" id="WP_270075018.1">
    <property type="nucleotide sequence ID" value="NZ_JAJAQC010000076.1"/>
</dbReference>
<dbReference type="InterPro" id="IPR011701">
    <property type="entry name" value="MFS"/>
</dbReference>
<evidence type="ECO:0000256" key="3">
    <source>
        <dbReference type="ARBA" id="ARBA00022475"/>
    </source>
</evidence>
<feature type="transmembrane region" description="Helical" evidence="8">
    <location>
        <begin position="51"/>
        <end position="68"/>
    </location>
</feature>